<keyword evidence="2" id="KW-1185">Reference proteome</keyword>
<reference evidence="1" key="1">
    <citation type="submission" date="2023-10" db="EMBL/GenBank/DDBJ databases">
        <title>Chromosome-level genome of the transformable northern wattle, Acacia crassicarpa.</title>
        <authorList>
            <person name="Massaro I."/>
            <person name="Sinha N.R."/>
            <person name="Poethig S."/>
            <person name="Leichty A.R."/>
        </authorList>
    </citation>
    <scope>NUCLEOTIDE SEQUENCE</scope>
    <source>
        <strain evidence="1">Acra3RX</strain>
        <tissue evidence="1">Leaf</tissue>
    </source>
</reference>
<organism evidence="1 2">
    <name type="scientific">Acacia crassicarpa</name>
    <name type="common">northern wattle</name>
    <dbReference type="NCBI Taxonomy" id="499986"/>
    <lineage>
        <taxon>Eukaryota</taxon>
        <taxon>Viridiplantae</taxon>
        <taxon>Streptophyta</taxon>
        <taxon>Embryophyta</taxon>
        <taxon>Tracheophyta</taxon>
        <taxon>Spermatophyta</taxon>
        <taxon>Magnoliopsida</taxon>
        <taxon>eudicotyledons</taxon>
        <taxon>Gunneridae</taxon>
        <taxon>Pentapetalae</taxon>
        <taxon>rosids</taxon>
        <taxon>fabids</taxon>
        <taxon>Fabales</taxon>
        <taxon>Fabaceae</taxon>
        <taxon>Caesalpinioideae</taxon>
        <taxon>mimosoid clade</taxon>
        <taxon>Acacieae</taxon>
        <taxon>Acacia</taxon>
    </lineage>
</organism>
<dbReference type="AlphaFoldDB" id="A0AAE1M901"/>
<dbReference type="GO" id="GO:0006351">
    <property type="term" value="P:DNA-templated transcription"/>
    <property type="evidence" value="ECO:0007669"/>
    <property type="project" value="InterPro"/>
</dbReference>
<sequence>MKKKKKKKLKPSFSLTRLSASSSSILASLSLIDFSLSLSLDDFILSASQGLSCSLVDLTLLVWYDKEILQKEMLPHVGVGEFCETRKAYYFGVLITEKM</sequence>
<protein>
    <submittedName>
        <fullName evidence="1">Uncharacterized protein</fullName>
    </submittedName>
</protein>
<gene>
    <name evidence="1" type="ORF">QN277_009196</name>
</gene>
<dbReference type="Proteomes" id="UP001293593">
    <property type="component" value="Unassembled WGS sequence"/>
</dbReference>
<accession>A0AAE1M901</accession>
<comment type="caution">
    <text evidence="1">The sequence shown here is derived from an EMBL/GenBank/DDBJ whole genome shotgun (WGS) entry which is preliminary data.</text>
</comment>
<dbReference type="Gene3D" id="3.90.1110.10">
    <property type="entry name" value="RNA polymerase Rpb2, domain 2"/>
    <property type="match status" value="1"/>
</dbReference>
<dbReference type="EMBL" id="JAWXYG010000013">
    <property type="protein sequence ID" value="KAK4256314.1"/>
    <property type="molecule type" value="Genomic_DNA"/>
</dbReference>
<dbReference type="GO" id="GO:0003899">
    <property type="term" value="F:DNA-directed RNA polymerase activity"/>
    <property type="evidence" value="ECO:0007669"/>
    <property type="project" value="InterPro"/>
</dbReference>
<name>A0AAE1M901_9FABA</name>
<proteinExistence type="predicted"/>
<evidence type="ECO:0000313" key="2">
    <source>
        <dbReference type="Proteomes" id="UP001293593"/>
    </source>
</evidence>
<dbReference type="InterPro" id="IPR037034">
    <property type="entry name" value="RNA_pol_Rpb2_2_sf"/>
</dbReference>
<dbReference type="GO" id="GO:0003677">
    <property type="term" value="F:DNA binding"/>
    <property type="evidence" value="ECO:0007669"/>
    <property type="project" value="InterPro"/>
</dbReference>
<evidence type="ECO:0000313" key="1">
    <source>
        <dbReference type="EMBL" id="KAK4256314.1"/>
    </source>
</evidence>